<sequence length="43" mass="4963">MEPEGEVKDENLKTHPCFVVYDQLPTKQRAKDQLFTTVVDALK</sequence>
<evidence type="ECO:0000313" key="1">
    <source>
        <dbReference type="EMBL" id="GBR72772.1"/>
    </source>
</evidence>
<evidence type="ECO:0000313" key="2">
    <source>
        <dbReference type="Proteomes" id="UP000269352"/>
    </source>
</evidence>
<dbReference type="AlphaFoldDB" id="A0A388T977"/>
<accession>A0A388T977</accession>
<dbReference type="Gene3D" id="6.20.350.10">
    <property type="match status" value="1"/>
</dbReference>
<comment type="caution">
    <text evidence="1">The sequence shown here is derived from an EMBL/GenBank/DDBJ whole genome shotgun (WGS) entry which is preliminary data.</text>
</comment>
<dbReference type="Proteomes" id="UP000269352">
    <property type="component" value="Unassembled WGS sequence"/>
</dbReference>
<proteinExistence type="predicted"/>
<name>A0A388T977_TERA1</name>
<dbReference type="EMBL" id="BGZN01000002">
    <property type="protein sequence ID" value="GBR72772.1"/>
    <property type="molecule type" value="Genomic_DNA"/>
</dbReference>
<keyword evidence="2" id="KW-1185">Reference proteome</keyword>
<protein>
    <submittedName>
        <fullName evidence="1">Uncharacterized protein</fullName>
    </submittedName>
</protein>
<gene>
    <name evidence="1" type="ORF">NO1_0254</name>
</gene>
<reference evidence="1 2" key="1">
    <citation type="journal article" date="2019" name="ISME J.">
        <title>Genome analyses of uncultured TG2/ZB3 bacteria in 'Margulisbacteria' specifically attached to ectosymbiotic spirochetes of protists in the termite gut.</title>
        <authorList>
            <person name="Utami Y.D."/>
            <person name="Kuwahara H."/>
            <person name="Igai K."/>
            <person name="Murakami T."/>
            <person name="Sugaya K."/>
            <person name="Morikawa T."/>
            <person name="Nagura Y."/>
            <person name="Yuki M."/>
            <person name="Deevong P."/>
            <person name="Inoue T."/>
            <person name="Kihara K."/>
            <person name="Lo N."/>
            <person name="Yamada A."/>
            <person name="Ohkuma M."/>
            <person name="Hongoh Y."/>
        </authorList>
    </citation>
    <scope>NUCLEOTIDE SEQUENCE [LARGE SCALE GENOMIC DNA]</scope>
    <source>
        <strain evidence="1">NkOx7-01</strain>
    </source>
</reference>
<organism evidence="1 2">
    <name type="scientific">Termititenax aidoneus</name>
    <dbReference type="NCBI Taxonomy" id="2218524"/>
    <lineage>
        <taxon>Bacteria</taxon>
        <taxon>Bacillati</taxon>
        <taxon>Candidatus Margulisiibacteriota</taxon>
        <taxon>Candidatus Termititenacia</taxon>
        <taxon>Candidatus Termititenacales</taxon>
        <taxon>Candidatus Termititenacaceae</taxon>
        <taxon>Candidatus Termititenax</taxon>
    </lineage>
</organism>